<evidence type="ECO:0000256" key="4">
    <source>
        <dbReference type="ARBA" id="ARBA00022982"/>
    </source>
</evidence>
<dbReference type="Proteomes" id="UP000019681">
    <property type="component" value="Unassembled WGS sequence"/>
</dbReference>
<dbReference type="AlphaFoldDB" id="A0A017RUE8"/>
<gene>
    <name evidence="9" type="ORF">Q428_09060</name>
</gene>
<keyword evidence="5" id="KW-0408">Iron</keyword>
<dbReference type="InterPro" id="IPR017900">
    <property type="entry name" value="4Fe4S_Fe_S_CS"/>
</dbReference>
<feature type="transmembrane region" description="Helical" evidence="7">
    <location>
        <begin position="12"/>
        <end position="33"/>
    </location>
</feature>
<dbReference type="GO" id="GO:0051539">
    <property type="term" value="F:4 iron, 4 sulfur cluster binding"/>
    <property type="evidence" value="ECO:0007669"/>
    <property type="project" value="UniProtKB-KW"/>
</dbReference>
<evidence type="ECO:0000313" key="10">
    <source>
        <dbReference type="Proteomes" id="UP000019681"/>
    </source>
</evidence>
<dbReference type="PROSITE" id="PS00198">
    <property type="entry name" value="4FE4S_FER_1"/>
    <property type="match status" value="1"/>
</dbReference>
<dbReference type="Pfam" id="PF12801">
    <property type="entry name" value="Fer4_5"/>
    <property type="match status" value="2"/>
</dbReference>
<comment type="caution">
    <text evidence="9">The sequence shown here is derived from an EMBL/GenBank/DDBJ whole genome shotgun (WGS) entry which is preliminary data.</text>
</comment>
<dbReference type="GO" id="GO:0010181">
    <property type="term" value="F:FMN binding"/>
    <property type="evidence" value="ECO:0007669"/>
    <property type="project" value="InterPro"/>
</dbReference>
<evidence type="ECO:0000259" key="8">
    <source>
        <dbReference type="PROSITE" id="PS51379"/>
    </source>
</evidence>
<dbReference type="Pfam" id="PF04205">
    <property type="entry name" value="FMN_bind"/>
    <property type="match status" value="1"/>
</dbReference>
<keyword evidence="3" id="KW-0479">Metal-binding</keyword>
<evidence type="ECO:0000256" key="2">
    <source>
        <dbReference type="ARBA" id="ARBA00022485"/>
    </source>
</evidence>
<dbReference type="STRING" id="1403537.Q428_09060"/>
<feature type="transmembrane region" description="Helical" evidence="7">
    <location>
        <begin position="135"/>
        <end position="153"/>
    </location>
</feature>
<dbReference type="PROSITE" id="PS51379">
    <property type="entry name" value="4FE4S_FER_2"/>
    <property type="match status" value="1"/>
</dbReference>
<feature type="transmembrane region" description="Helical" evidence="7">
    <location>
        <begin position="77"/>
        <end position="105"/>
    </location>
</feature>
<keyword evidence="1" id="KW-0813">Transport</keyword>
<feature type="domain" description="4Fe-4S ferredoxin-type" evidence="8">
    <location>
        <begin position="213"/>
        <end position="244"/>
    </location>
</feature>
<protein>
    <submittedName>
        <fullName evidence="9">Polyferredoxin</fullName>
    </submittedName>
</protein>
<keyword evidence="4" id="KW-0249">Electron transport</keyword>
<dbReference type="EMBL" id="AZQP01000025">
    <property type="protein sequence ID" value="EYE88236.1"/>
    <property type="molecule type" value="Genomic_DNA"/>
</dbReference>
<feature type="transmembrane region" description="Helical" evidence="7">
    <location>
        <begin position="173"/>
        <end position="191"/>
    </location>
</feature>
<dbReference type="PANTHER" id="PTHR30176:SF3">
    <property type="entry name" value="FERREDOXIN-TYPE PROTEIN NAPH"/>
    <property type="match status" value="1"/>
</dbReference>
<keyword evidence="7" id="KW-0812">Transmembrane</keyword>
<keyword evidence="7" id="KW-0472">Membrane</keyword>
<dbReference type="SUPFAM" id="SSF54862">
    <property type="entry name" value="4Fe-4S ferredoxins"/>
    <property type="match status" value="1"/>
</dbReference>
<organism evidence="9 10">
    <name type="scientific">Fervidicella metallireducens AeB</name>
    <dbReference type="NCBI Taxonomy" id="1403537"/>
    <lineage>
        <taxon>Bacteria</taxon>
        <taxon>Bacillati</taxon>
        <taxon>Bacillota</taxon>
        <taxon>Clostridia</taxon>
        <taxon>Eubacteriales</taxon>
        <taxon>Clostridiaceae</taxon>
        <taxon>Fervidicella</taxon>
    </lineage>
</organism>
<dbReference type="InterPro" id="IPR051684">
    <property type="entry name" value="Electron_Trans/Redox"/>
</dbReference>
<keyword evidence="7" id="KW-1133">Transmembrane helix</keyword>
<dbReference type="PANTHER" id="PTHR30176">
    <property type="entry name" value="FERREDOXIN-TYPE PROTEIN NAPH"/>
    <property type="match status" value="1"/>
</dbReference>
<accession>A0A017RUE8</accession>
<proteinExistence type="predicted"/>
<dbReference type="RefSeq" id="WP_051515068.1">
    <property type="nucleotide sequence ID" value="NZ_AZQP01000025.1"/>
</dbReference>
<dbReference type="GO" id="GO:0046872">
    <property type="term" value="F:metal ion binding"/>
    <property type="evidence" value="ECO:0007669"/>
    <property type="project" value="UniProtKB-KW"/>
</dbReference>
<dbReference type="GO" id="GO:0005886">
    <property type="term" value="C:plasma membrane"/>
    <property type="evidence" value="ECO:0007669"/>
    <property type="project" value="TreeGrafter"/>
</dbReference>
<dbReference type="OrthoDB" id="9806398at2"/>
<evidence type="ECO:0000256" key="5">
    <source>
        <dbReference type="ARBA" id="ARBA00023004"/>
    </source>
</evidence>
<dbReference type="InterPro" id="IPR007329">
    <property type="entry name" value="FMN-bd"/>
</dbReference>
<dbReference type="SMART" id="SM00900">
    <property type="entry name" value="FMN_bind"/>
    <property type="match status" value="1"/>
</dbReference>
<dbReference type="Gene3D" id="3.90.1010.20">
    <property type="match status" value="1"/>
</dbReference>
<evidence type="ECO:0000313" key="9">
    <source>
        <dbReference type="EMBL" id="EYE88236.1"/>
    </source>
</evidence>
<sequence length="437" mass="49486">MKNFTKRLIKNRIYIQATFLIIAVIVTINHVLIQSGKGLQWLSNSYLHYVCPICGITTIQQLIFSGTLIKDKLLNPVTLIVTISLVIAVIGGPVFCGWMCPFGAYQDLLAKLGKRLFKENYNTSVKGKTHNTLKWLRYVVLIVVIYMTSRSYISLLEKINPYHSLLNFFQNKFTLSGFIVLSAISLISLIIQRPWCKYLCPYGALLGLSNKIKLLTIKNEKKTCVNCRKCDNKCPMNIKISDLDEIRDIQCISCMECSLGRFCTNDGFNLSEIDKGKIKHDKKVVQLIILTCITIILGIWTFFSIKDLKKESTFSPENNRPDGFHHKRKRYQHEQQVIMNNIDMKNKKYKDGVFTGEAVGYSPNLTVSVTVKNNEIKSIEIISHNETPGFYEKAFETIPTKIIENQSTNIDTVSGATMSSIGIINAVNDALAKAEIN</sequence>
<evidence type="ECO:0000256" key="3">
    <source>
        <dbReference type="ARBA" id="ARBA00022723"/>
    </source>
</evidence>
<keyword evidence="10" id="KW-1185">Reference proteome</keyword>
<feature type="transmembrane region" description="Helical" evidence="7">
    <location>
        <begin position="284"/>
        <end position="303"/>
    </location>
</feature>
<keyword evidence="2" id="KW-0004">4Fe-4S</keyword>
<keyword evidence="6" id="KW-0411">Iron-sulfur</keyword>
<dbReference type="InterPro" id="IPR017896">
    <property type="entry name" value="4Fe4S_Fe-S-bd"/>
</dbReference>
<name>A0A017RUE8_9CLOT</name>
<evidence type="ECO:0000256" key="6">
    <source>
        <dbReference type="ARBA" id="ARBA00023014"/>
    </source>
</evidence>
<reference evidence="9 10" key="1">
    <citation type="journal article" date="2014" name="Genome Announc.">
        <title>Draft Genome Sequence of Fervidicella metallireducens Strain AeBT, an Iron-Reducing Thermoanaerobe from the Great Artesian Basin.</title>
        <authorList>
            <person name="Patel B.K."/>
        </authorList>
    </citation>
    <scope>NUCLEOTIDE SEQUENCE [LARGE SCALE GENOMIC DNA]</scope>
    <source>
        <strain evidence="9 10">AeB</strain>
    </source>
</reference>
<evidence type="ECO:0000256" key="1">
    <source>
        <dbReference type="ARBA" id="ARBA00022448"/>
    </source>
</evidence>
<evidence type="ECO:0000256" key="7">
    <source>
        <dbReference type="SAM" id="Phobius"/>
    </source>
</evidence>